<dbReference type="NCBIfam" id="TIGR00369">
    <property type="entry name" value="unchar_dom_1"/>
    <property type="match status" value="1"/>
</dbReference>
<evidence type="ECO:0000256" key="1">
    <source>
        <dbReference type="ARBA" id="ARBA00008324"/>
    </source>
</evidence>
<dbReference type="PANTHER" id="PTHR43240:SF5">
    <property type="entry name" value="1,4-DIHYDROXY-2-NAPHTHOYL-COA THIOESTERASE 1"/>
    <property type="match status" value="1"/>
</dbReference>
<dbReference type="InterPro" id="IPR003736">
    <property type="entry name" value="PAAI_dom"/>
</dbReference>
<organism evidence="5 6">
    <name type="scientific">Pseudokineococcus basanitobsidens</name>
    <dbReference type="NCBI Taxonomy" id="1926649"/>
    <lineage>
        <taxon>Bacteria</taxon>
        <taxon>Bacillati</taxon>
        <taxon>Actinomycetota</taxon>
        <taxon>Actinomycetes</taxon>
        <taxon>Kineosporiales</taxon>
        <taxon>Kineosporiaceae</taxon>
        <taxon>Pseudokineococcus</taxon>
    </lineage>
</organism>
<dbReference type="Proteomes" id="UP001387100">
    <property type="component" value="Unassembled WGS sequence"/>
</dbReference>
<evidence type="ECO:0000313" key="6">
    <source>
        <dbReference type="Proteomes" id="UP001387100"/>
    </source>
</evidence>
<dbReference type="InterPro" id="IPR006683">
    <property type="entry name" value="Thioestr_dom"/>
</dbReference>
<keyword evidence="2" id="KW-0378">Hydrolase</keyword>
<dbReference type="Pfam" id="PF03061">
    <property type="entry name" value="4HBT"/>
    <property type="match status" value="1"/>
</dbReference>
<gene>
    <name evidence="5" type="ORF">WDZ17_05540</name>
</gene>
<dbReference type="SUPFAM" id="SSF54637">
    <property type="entry name" value="Thioesterase/thiol ester dehydrase-isomerase"/>
    <property type="match status" value="1"/>
</dbReference>
<evidence type="ECO:0000256" key="3">
    <source>
        <dbReference type="SAM" id="MobiDB-lite"/>
    </source>
</evidence>
<feature type="region of interest" description="Disordered" evidence="3">
    <location>
        <begin position="1"/>
        <end position="36"/>
    </location>
</feature>
<keyword evidence="6" id="KW-1185">Reference proteome</keyword>
<evidence type="ECO:0000256" key="2">
    <source>
        <dbReference type="ARBA" id="ARBA00022801"/>
    </source>
</evidence>
<feature type="compositionally biased region" description="Pro residues" evidence="3">
    <location>
        <begin position="20"/>
        <end position="35"/>
    </location>
</feature>
<name>A0ABU8RI65_9ACTN</name>
<reference evidence="5 6" key="1">
    <citation type="journal article" date="2017" name="Int. J. Syst. Evol. Microbiol.">
        <title>Pseudokineococcus basanitobsidens sp. nov., isolated from volcanic rock.</title>
        <authorList>
            <person name="Lee D.W."/>
            <person name="Park M.Y."/>
            <person name="Kim J.J."/>
            <person name="Kim B.S."/>
        </authorList>
    </citation>
    <scope>NUCLEOTIDE SEQUENCE [LARGE SCALE GENOMIC DNA]</scope>
    <source>
        <strain evidence="5 6">DSM 103726</strain>
    </source>
</reference>
<dbReference type="InterPro" id="IPR029069">
    <property type="entry name" value="HotDog_dom_sf"/>
</dbReference>
<feature type="domain" description="Thioesterase" evidence="4">
    <location>
        <begin position="94"/>
        <end position="173"/>
    </location>
</feature>
<dbReference type="CDD" id="cd03443">
    <property type="entry name" value="PaaI_thioesterase"/>
    <property type="match status" value="1"/>
</dbReference>
<proteinExistence type="inferred from homology"/>
<accession>A0ABU8RI65</accession>
<evidence type="ECO:0000259" key="4">
    <source>
        <dbReference type="Pfam" id="PF03061"/>
    </source>
</evidence>
<comment type="similarity">
    <text evidence="1">Belongs to the thioesterase PaaI family.</text>
</comment>
<evidence type="ECO:0000313" key="5">
    <source>
        <dbReference type="EMBL" id="MEJ5944754.1"/>
    </source>
</evidence>
<dbReference type="PANTHER" id="PTHR43240">
    <property type="entry name" value="1,4-DIHYDROXY-2-NAPHTHOYL-COA THIOESTERASE 1"/>
    <property type="match status" value="1"/>
</dbReference>
<dbReference type="EMBL" id="JBBIAA010000003">
    <property type="protein sequence ID" value="MEJ5944754.1"/>
    <property type="molecule type" value="Genomic_DNA"/>
</dbReference>
<comment type="caution">
    <text evidence="5">The sequence shown here is derived from an EMBL/GenBank/DDBJ whole genome shotgun (WGS) entry which is preliminary data.</text>
</comment>
<protein>
    <submittedName>
        <fullName evidence="5">Hotdog fold thioesterase</fullName>
    </submittedName>
</protein>
<dbReference type="Gene3D" id="3.10.129.10">
    <property type="entry name" value="Hotdog Thioesterase"/>
    <property type="match status" value="1"/>
</dbReference>
<sequence>MTDDDPGADGPTGDGGAPPQAAPDVPPVPEAPPTPDAWDALRALAAEDPAAAARAATAVCAGTLAERTGTEFVSVAPDQVVARMPVAGNTQPAGLLHGGASAALAETVGSVGATLAAGPGVVAVGVDLNATHHRALTPARSAWVVATGRPLHVGRRVVSYEVVVTDDQGRRVCTARLTCQLLAARGG</sequence>